<gene>
    <name evidence="2" type="ORF">NTEN_LOCUS17969</name>
</gene>
<dbReference type="AlphaFoldDB" id="A0A6H5H9R5"/>
<evidence type="ECO:0000313" key="3">
    <source>
        <dbReference type="Proteomes" id="UP000479000"/>
    </source>
</evidence>
<dbReference type="Proteomes" id="UP000479000">
    <property type="component" value="Unassembled WGS sequence"/>
</dbReference>
<reference evidence="2 3" key="1">
    <citation type="submission" date="2020-02" db="EMBL/GenBank/DDBJ databases">
        <authorList>
            <person name="Ferguson B K."/>
        </authorList>
    </citation>
    <scope>NUCLEOTIDE SEQUENCE [LARGE SCALE GENOMIC DNA]</scope>
</reference>
<feature type="compositionally biased region" description="Basic and acidic residues" evidence="1">
    <location>
        <begin position="71"/>
        <end position="81"/>
    </location>
</feature>
<organism evidence="2 3">
    <name type="scientific">Nesidiocoris tenuis</name>
    <dbReference type="NCBI Taxonomy" id="355587"/>
    <lineage>
        <taxon>Eukaryota</taxon>
        <taxon>Metazoa</taxon>
        <taxon>Ecdysozoa</taxon>
        <taxon>Arthropoda</taxon>
        <taxon>Hexapoda</taxon>
        <taxon>Insecta</taxon>
        <taxon>Pterygota</taxon>
        <taxon>Neoptera</taxon>
        <taxon>Paraneoptera</taxon>
        <taxon>Hemiptera</taxon>
        <taxon>Heteroptera</taxon>
        <taxon>Panheteroptera</taxon>
        <taxon>Cimicomorpha</taxon>
        <taxon>Miridae</taxon>
        <taxon>Dicyphina</taxon>
        <taxon>Nesidiocoris</taxon>
    </lineage>
</organism>
<protein>
    <submittedName>
        <fullName evidence="2">Uncharacterized protein</fullName>
    </submittedName>
</protein>
<name>A0A6H5H9R5_9HEMI</name>
<evidence type="ECO:0000256" key="1">
    <source>
        <dbReference type="SAM" id="MobiDB-lite"/>
    </source>
</evidence>
<proteinExistence type="predicted"/>
<accession>A0A6H5H9R5</accession>
<feature type="region of interest" description="Disordered" evidence="1">
    <location>
        <begin position="62"/>
        <end position="81"/>
    </location>
</feature>
<keyword evidence="3" id="KW-1185">Reference proteome</keyword>
<dbReference type="EMBL" id="CADCXU010026570">
    <property type="protein sequence ID" value="CAB0013358.1"/>
    <property type="molecule type" value="Genomic_DNA"/>
</dbReference>
<sequence length="179" mass="19945">MASCTAISSHLIFYSIRMATSSFAISAFQVVWSTLKPNLGTPVVRLIWQMSKNVGNHQWNCQDTTRQENSVNKKKEAKTKNESDGFKSIWSSFIRSPLFHRRKKSLDSAPPPTLKIATATAAPVQLQRWNFPSPPPTPPPPPLVSPISAQVAGNTSPLVVQRFLHQQMQHMNGGSRLNR</sequence>
<evidence type="ECO:0000313" key="2">
    <source>
        <dbReference type="EMBL" id="CAB0013358.1"/>
    </source>
</evidence>